<keyword evidence="3" id="KW-1185">Reference proteome</keyword>
<evidence type="ECO:0000256" key="1">
    <source>
        <dbReference type="SAM" id="Phobius"/>
    </source>
</evidence>
<organism evidence="2 3">
    <name type="scientific">Spirosoma foliorum</name>
    <dbReference type="NCBI Taxonomy" id="2710596"/>
    <lineage>
        <taxon>Bacteria</taxon>
        <taxon>Pseudomonadati</taxon>
        <taxon>Bacteroidota</taxon>
        <taxon>Cytophagia</taxon>
        <taxon>Cytophagales</taxon>
        <taxon>Cytophagaceae</taxon>
        <taxon>Spirosoma</taxon>
    </lineage>
</organism>
<keyword evidence="1" id="KW-0472">Membrane</keyword>
<dbReference type="EMBL" id="CP059732">
    <property type="protein sequence ID" value="QMW01028.1"/>
    <property type="molecule type" value="Genomic_DNA"/>
</dbReference>
<feature type="transmembrane region" description="Helical" evidence="1">
    <location>
        <begin position="35"/>
        <end position="53"/>
    </location>
</feature>
<sequence>METLDHFLTIAYVVTNIFSVVQLIGSYRWPTTTRVLFFVLFGLAAFVNSRNALETPWVYQSFADYAIPLYRRFILGLFDTFTTPIVLSIGVAQVLIAVSMFLKGDWFRMGCLGGVVFCLAIAPLGLGSAFPASLFLAMAFFQLYQRVPQPAIRKVRRHERVFLPID</sequence>
<keyword evidence="1" id="KW-0812">Transmembrane</keyword>
<evidence type="ECO:0000313" key="2">
    <source>
        <dbReference type="EMBL" id="QMW01028.1"/>
    </source>
</evidence>
<dbReference type="Proteomes" id="UP000515369">
    <property type="component" value="Chromosome"/>
</dbReference>
<proteinExistence type="predicted"/>
<feature type="transmembrane region" description="Helical" evidence="1">
    <location>
        <begin position="7"/>
        <end position="29"/>
    </location>
</feature>
<dbReference type="RefSeq" id="WP_182458141.1">
    <property type="nucleotide sequence ID" value="NZ_CP059732.1"/>
</dbReference>
<accession>A0A7G5GQ86</accession>
<gene>
    <name evidence="2" type="ORF">H3H32_24040</name>
</gene>
<keyword evidence="1" id="KW-1133">Transmembrane helix</keyword>
<feature type="transmembrane region" description="Helical" evidence="1">
    <location>
        <begin position="114"/>
        <end position="144"/>
    </location>
</feature>
<feature type="transmembrane region" description="Helical" evidence="1">
    <location>
        <begin position="73"/>
        <end position="102"/>
    </location>
</feature>
<protein>
    <submittedName>
        <fullName evidence="2">Uncharacterized protein</fullName>
    </submittedName>
</protein>
<evidence type="ECO:0000313" key="3">
    <source>
        <dbReference type="Proteomes" id="UP000515369"/>
    </source>
</evidence>
<name>A0A7G5GQ86_9BACT</name>
<reference evidence="2 3" key="1">
    <citation type="submission" date="2020-07" db="EMBL/GenBank/DDBJ databases">
        <title>Spirosoma foliorum sp. nov., isolated from the leaves on the Nejang mountain Korea, Republic of.</title>
        <authorList>
            <person name="Ho H."/>
            <person name="Lee Y.-J."/>
            <person name="Nurcahyanto D.-A."/>
            <person name="Kim S.-G."/>
        </authorList>
    </citation>
    <scope>NUCLEOTIDE SEQUENCE [LARGE SCALE GENOMIC DNA]</scope>
    <source>
        <strain evidence="2 3">PL0136</strain>
    </source>
</reference>
<dbReference type="KEGG" id="sfol:H3H32_24040"/>
<dbReference type="AlphaFoldDB" id="A0A7G5GQ86"/>